<evidence type="ECO:0000256" key="3">
    <source>
        <dbReference type="ARBA" id="ARBA00022553"/>
    </source>
</evidence>
<dbReference type="SMART" id="SM00387">
    <property type="entry name" value="HATPase_c"/>
    <property type="match status" value="1"/>
</dbReference>
<dbReference type="SUPFAM" id="SSF58104">
    <property type="entry name" value="Methyl-accepting chemotaxis protein (MCP) signaling domain"/>
    <property type="match status" value="5"/>
</dbReference>
<feature type="domain" description="HAMP" evidence="15">
    <location>
        <begin position="695"/>
        <end position="747"/>
    </location>
</feature>
<evidence type="ECO:0000256" key="1">
    <source>
        <dbReference type="ARBA" id="ARBA00000085"/>
    </source>
</evidence>
<keyword evidence="9" id="KW-0902">Two-component regulatory system</keyword>
<dbReference type="InterPro" id="IPR003594">
    <property type="entry name" value="HATPase_dom"/>
</dbReference>
<protein>
    <recommendedName>
        <fullName evidence="2">histidine kinase</fullName>
        <ecNumber evidence="2">2.7.13.3</ecNumber>
    </recommendedName>
</protein>
<dbReference type="Pfam" id="PF00512">
    <property type="entry name" value="HisKA"/>
    <property type="match status" value="1"/>
</dbReference>
<dbReference type="GO" id="GO:0005524">
    <property type="term" value="F:ATP binding"/>
    <property type="evidence" value="ECO:0007669"/>
    <property type="project" value="UniProtKB-KW"/>
</dbReference>
<feature type="domain" description="Response regulatory" evidence="14">
    <location>
        <begin position="1836"/>
        <end position="1953"/>
    </location>
</feature>
<dbReference type="InterPro" id="IPR001789">
    <property type="entry name" value="Sig_transdc_resp-reg_receiver"/>
</dbReference>
<feature type="compositionally biased region" description="Polar residues" evidence="12">
    <location>
        <begin position="29"/>
        <end position="42"/>
    </location>
</feature>
<feature type="domain" description="Response regulatory" evidence="14">
    <location>
        <begin position="1970"/>
        <end position="2090"/>
    </location>
</feature>
<evidence type="ECO:0000256" key="2">
    <source>
        <dbReference type="ARBA" id="ARBA00012438"/>
    </source>
</evidence>
<feature type="domain" description="HAMP" evidence="15">
    <location>
        <begin position="1431"/>
        <end position="1483"/>
    </location>
</feature>
<dbReference type="GO" id="GO:0016020">
    <property type="term" value="C:membrane"/>
    <property type="evidence" value="ECO:0007669"/>
    <property type="project" value="InterPro"/>
</dbReference>
<dbReference type="PANTHER" id="PTHR45339">
    <property type="entry name" value="HYBRID SIGNAL TRANSDUCTION HISTIDINE KINASE J"/>
    <property type="match status" value="1"/>
</dbReference>
<feature type="compositionally biased region" description="Basic and acidic residues" evidence="12">
    <location>
        <begin position="1"/>
        <end position="10"/>
    </location>
</feature>
<evidence type="ECO:0000256" key="9">
    <source>
        <dbReference type="ARBA" id="ARBA00023012"/>
    </source>
</evidence>
<keyword evidence="6" id="KW-0547">Nucleotide-binding</keyword>
<proteinExistence type="predicted"/>
<evidence type="ECO:0000256" key="10">
    <source>
        <dbReference type="PROSITE-ProRule" id="PRU00169"/>
    </source>
</evidence>
<evidence type="ECO:0000256" key="8">
    <source>
        <dbReference type="ARBA" id="ARBA00022840"/>
    </source>
</evidence>
<feature type="modified residue" description="4-aspartylphosphate" evidence="10">
    <location>
        <position position="2019"/>
    </location>
</feature>
<dbReference type="Gene3D" id="1.10.8.500">
    <property type="entry name" value="HAMP domain in histidine kinase"/>
    <property type="match status" value="1"/>
</dbReference>
<dbReference type="InterPro" id="IPR003660">
    <property type="entry name" value="HAMP_dom"/>
</dbReference>
<dbReference type="OrthoDB" id="10266508at2759"/>
<dbReference type="Gene3D" id="1.10.287.130">
    <property type="match status" value="1"/>
</dbReference>
<feature type="domain" description="HAMP" evidence="15">
    <location>
        <begin position="879"/>
        <end position="931"/>
    </location>
</feature>
<evidence type="ECO:0000259" key="14">
    <source>
        <dbReference type="PROSITE" id="PS50110"/>
    </source>
</evidence>
<feature type="domain" description="Histidine kinase" evidence="13">
    <location>
        <begin position="1597"/>
        <end position="1818"/>
    </location>
</feature>
<dbReference type="GO" id="GO:0000155">
    <property type="term" value="F:phosphorelay sensor kinase activity"/>
    <property type="evidence" value="ECO:0007669"/>
    <property type="project" value="InterPro"/>
</dbReference>
<feature type="domain" description="HAMP" evidence="15">
    <location>
        <begin position="511"/>
        <end position="563"/>
    </location>
</feature>
<keyword evidence="11" id="KW-0175">Coiled coil</keyword>
<dbReference type="Pfam" id="PF00072">
    <property type="entry name" value="Response_reg"/>
    <property type="match status" value="1"/>
</dbReference>
<dbReference type="FunFam" id="1.20.120.1530:FF:000002">
    <property type="entry name" value="Two-component osmosensing histidine kinase"/>
    <property type="match status" value="7"/>
</dbReference>
<reference evidence="16" key="1">
    <citation type="journal article" date="2014" name="Genome Announc.">
        <title>De novo whole-genome sequence and genome annotation of Lichtheimia ramosa.</title>
        <authorList>
            <person name="Linde J."/>
            <person name="Schwartze V."/>
            <person name="Binder U."/>
            <person name="Lass-Florl C."/>
            <person name="Voigt K."/>
            <person name="Horn F."/>
        </authorList>
    </citation>
    <scope>NUCLEOTIDE SEQUENCE</scope>
    <source>
        <strain evidence="16">JMRC FSU:6197</strain>
    </source>
</reference>
<evidence type="ECO:0000256" key="6">
    <source>
        <dbReference type="ARBA" id="ARBA00022741"/>
    </source>
</evidence>
<dbReference type="InterPro" id="IPR011006">
    <property type="entry name" value="CheY-like_superfamily"/>
</dbReference>
<dbReference type="SUPFAM" id="SSF47384">
    <property type="entry name" value="Homodimeric domain of signal transducing histidine kinase"/>
    <property type="match status" value="1"/>
</dbReference>
<dbReference type="PANTHER" id="PTHR45339:SF1">
    <property type="entry name" value="HYBRID SIGNAL TRANSDUCTION HISTIDINE KINASE J"/>
    <property type="match status" value="1"/>
</dbReference>
<feature type="domain" description="HAMP" evidence="15">
    <location>
        <begin position="1247"/>
        <end position="1299"/>
    </location>
</feature>
<feature type="domain" description="HAMP" evidence="15">
    <location>
        <begin position="1523"/>
        <end position="1575"/>
    </location>
</feature>
<feature type="modified residue" description="4-aspartylphosphate" evidence="10">
    <location>
        <position position="1893"/>
    </location>
</feature>
<comment type="catalytic activity">
    <reaction evidence="1">
        <text>ATP + protein L-histidine = ADP + protein N-phospho-L-histidine.</text>
        <dbReference type="EC" id="2.7.13.3"/>
    </reaction>
</comment>
<dbReference type="InterPro" id="IPR003661">
    <property type="entry name" value="HisK_dim/P_dom"/>
</dbReference>
<dbReference type="SUPFAM" id="SSF52172">
    <property type="entry name" value="CheY-like"/>
    <property type="match status" value="2"/>
</dbReference>
<dbReference type="EMBL" id="LK023386">
    <property type="protein sequence ID" value="CDS14433.1"/>
    <property type="molecule type" value="Genomic_DNA"/>
</dbReference>
<feature type="compositionally biased region" description="Polar residues" evidence="12">
    <location>
        <begin position="193"/>
        <end position="202"/>
    </location>
</feature>
<dbReference type="InterPro" id="IPR036097">
    <property type="entry name" value="HisK_dim/P_sf"/>
</dbReference>
<feature type="coiled-coil region" evidence="11">
    <location>
        <begin position="1556"/>
        <end position="1590"/>
    </location>
</feature>
<accession>A0A077X4Z7</accession>
<dbReference type="EC" id="2.7.13.3" evidence="2"/>
<feature type="domain" description="HAMP" evidence="15">
    <location>
        <begin position="1063"/>
        <end position="1115"/>
    </location>
</feature>
<dbReference type="SMART" id="SM00388">
    <property type="entry name" value="HisKA"/>
    <property type="match status" value="1"/>
</dbReference>
<keyword evidence="3 10" id="KW-0597">Phosphoprotein</keyword>
<evidence type="ECO:0000259" key="13">
    <source>
        <dbReference type="PROSITE" id="PS50109"/>
    </source>
</evidence>
<feature type="compositionally biased region" description="Low complexity" evidence="12">
    <location>
        <begin position="156"/>
        <end position="165"/>
    </location>
</feature>
<dbReference type="PRINTS" id="PR00344">
    <property type="entry name" value="BCTRLSENSOR"/>
</dbReference>
<name>A0A077X4Z7_9FUNG</name>
<dbReference type="Gene3D" id="3.30.565.10">
    <property type="entry name" value="Histidine kinase-like ATPase, C-terminal domain"/>
    <property type="match status" value="1"/>
</dbReference>
<dbReference type="CDD" id="cd16922">
    <property type="entry name" value="HATPase_EvgS-ArcB-TorS-like"/>
    <property type="match status" value="1"/>
</dbReference>
<dbReference type="CDD" id="cd06225">
    <property type="entry name" value="HAMP"/>
    <property type="match status" value="11"/>
</dbReference>
<feature type="compositionally biased region" description="Low complexity" evidence="12">
    <location>
        <begin position="183"/>
        <end position="192"/>
    </location>
</feature>
<evidence type="ECO:0000256" key="7">
    <source>
        <dbReference type="ARBA" id="ARBA00022777"/>
    </source>
</evidence>
<dbReference type="PROSITE" id="PS50109">
    <property type="entry name" value="HIS_KIN"/>
    <property type="match status" value="1"/>
</dbReference>
<gene>
    <name evidence="16" type="ORF">LRAMOSA06602</name>
</gene>
<keyword evidence="4" id="KW-0808">Transferase</keyword>
<dbReference type="CDD" id="cd17546">
    <property type="entry name" value="REC_hyHK_CKI1_RcsC-like"/>
    <property type="match status" value="1"/>
</dbReference>
<dbReference type="PROSITE" id="PS50110">
    <property type="entry name" value="RESPONSE_REGULATORY"/>
    <property type="match status" value="2"/>
</dbReference>
<feature type="region of interest" description="Disordered" evidence="12">
    <location>
        <begin position="1"/>
        <end position="42"/>
    </location>
</feature>
<evidence type="ECO:0000256" key="4">
    <source>
        <dbReference type="ARBA" id="ARBA00022679"/>
    </source>
</evidence>
<feature type="domain" description="HAMP" evidence="15">
    <location>
        <begin position="1339"/>
        <end position="1391"/>
    </location>
</feature>
<feature type="domain" description="HAMP" evidence="15">
    <location>
        <begin position="1155"/>
        <end position="1207"/>
    </location>
</feature>
<dbReference type="CDD" id="cd00082">
    <property type="entry name" value="HisKA"/>
    <property type="match status" value="1"/>
</dbReference>
<dbReference type="PROSITE" id="PS50885">
    <property type="entry name" value="HAMP"/>
    <property type="match status" value="13"/>
</dbReference>
<dbReference type="Pfam" id="PF00672">
    <property type="entry name" value="HAMP"/>
    <property type="match status" value="13"/>
</dbReference>
<dbReference type="SUPFAM" id="SSF55874">
    <property type="entry name" value="ATPase domain of HSP90 chaperone/DNA topoisomerase II/histidine kinase"/>
    <property type="match status" value="1"/>
</dbReference>
<feature type="domain" description="HAMP" evidence="15">
    <location>
        <begin position="787"/>
        <end position="839"/>
    </location>
</feature>
<feature type="region of interest" description="Disordered" evidence="12">
    <location>
        <begin position="156"/>
        <end position="202"/>
    </location>
</feature>
<keyword evidence="8" id="KW-0067">ATP-binding</keyword>
<feature type="domain" description="HAMP" evidence="15">
    <location>
        <begin position="971"/>
        <end position="1023"/>
    </location>
</feature>
<dbReference type="Pfam" id="PF02518">
    <property type="entry name" value="HATPase_c"/>
    <property type="match status" value="1"/>
</dbReference>
<feature type="domain" description="HAMP" evidence="15">
    <location>
        <begin position="603"/>
        <end position="655"/>
    </location>
</feature>
<dbReference type="InterPro" id="IPR036890">
    <property type="entry name" value="HATPase_C_sf"/>
</dbReference>
<dbReference type="FunFam" id="1.10.287.130:FF:000002">
    <property type="entry name" value="Two-component osmosensing histidine kinase"/>
    <property type="match status" value="1"/>
</dbReference>
<keyword evidence="5" id="KW-0677">Repeat</keyword>
<dbReference type="Gene3D" id="1.20.120.1530">
    <property type="match status" value="8"/>
</dbReference>
<organism evidence="16">
    <name type="scientific">Lichtheimia ramosa</name>
    <dbReference type="NCBI Taxonomy" id="688394"/>
    <lineage>
        <taxon>Eukaryota</taxon>
        <taxon>Fungi</taxon>
        <taxon>Fungi incertae sedis</taxon>
        <taxon>Mucoromycota</taxon>
        <taxon>Mucoromycotina</taxon>
        <taxon>Mucoromycetes</taxon>
        <taxon>Mucorales</taxon>
        <taxon>Lichtheimiaceae</taxon>
        <taxon>Lichtheimia</taxon>
    </lineage>
</organism>
<dbReference type="Gene3D" id="3.40.50.2300">
    <property type="match status" value="1"/>
</dbReference>
<dbReference type="InterPro" id="IPR004358">
    <property type="entry name" value="Sig_transdc_His_kin-like_C"/>
</dbReference>
<feature type="domain" description="HAMP" evidence="15">
    <location>
        <begin position="419"/>
        <end position="471"/>
    </location>
</feature>
<dbReference type="SMART" id="SM00448">
    <property type="entry name" value="REC"/>
    <property type="match status" value="1"/>
</dbReference>
<sequence>MKRSFTDDTRANNCKKHRSHLNEKEPDVQSFQQKDQPSSANNDMSALVLNYVRDIVRDLDQGHLDHCLSKQLDRDTLDKLQPEEVDMATALDTALKNIAQKQLMLETDNLRYRIAIQQQYQLLTASQCESSEDITAKTPPATSTATAAANTIIPSSSLASSASASNDQEHDITATEMPPPTPTTTTSTETNTKIGNPTTTAAMATPEHGISTIRDSSMLEKMQPHNRSPMLSMPTSNTASPTGYFAVSTATTAGTPPITTNAANMVAGSITPSPSMTPPFGIPPTSNVYPVFFGNTMSPPLMSFPAATANTSADNIVCPDCVVQAVKVASSVFAGELNHRVTCNHERCTSGPVHSSSPINMLKNAVNSMIERLEHVADEAMYVAHETAVKGKLGVQARCDREMKGVWRDFVLNLNSMTRSHLEQVRDIADVSTAIARGDLSKAMTVPVKGETLLLKNTFNTMVNQLNLFASEVSRVAHDVGTEGRLGAQAKVAGADGIWKELTDNVNTMAANLTNQVRDIAQVSKSVARGNLTKKVTVEVKGEMLDLKNTINTMVDQLSIFATEVTRVSLEVGTEGKLGGQAVVKDVAGIWKDLTDNVNMMSFKLTGQVRDIAAVAKAVAKGDLSKKVTANAQGEVLELKNTMNKMVDQLTLFSAEVRRVSLEVGVEGKLGGQAVVKDVGGAWKDLTDNVNTMAANLTTQVRSIAQVTKAVAKGDLSKKIEVETRGEILDLKNTVNNMVDQLRVFSTEVTRVAKEVGTDGKLGGQAVVPNVGGTWKDLTDNVNTMAANLTTQVRSIARVTKAVANGDLSQKATVNVSGEISDLKDTVNNMVDQLRVFSFEVTRVSREVGTEGKLGGEAVVPNVSGTWKDLTDNVNTMAANLTTQVRSIAQVTKAVAKGDLSKKIEVETRGEILDLKNTVNNMVDQLTVFAAEVTRVAKEVGTEGKLGGQAVVPNVDGTWMDLTDNVNTMAANLTAQVRSIAQVTKAVALGDLSKKIEVESGGEIRELKDIVNNMVDQLRIFASEVTRVSKEVGTEGKLGGQAVVRGVAGTWWELTNNVNIMAANLTSQVRSIAEVTKAVALGDLSKKIEVESGGEILELKDIVNGMVDQLRIFASEVTRVSKEVGTEGKLGGQAVVKGVAGTWWELTNNVNIMAANLTSQVRSIAEVTKAVALGDLSKKIEVESGGEILELKNIVNDMVDQLRIFASEVTRVSKEVGTEGKLGGQAVVKGVAGTWWELTNNVNIMAANLTSQVRSIAEVTKAVALGDLSKKIEVESGGEILELKNIVNDMVDQLNVFASEVTRVSKEVGTEGKLGGQAVVQGVAGTWQELTSNVNIMAANLTNQVRSIAEVTKAVALGDLSKKIEVESGGEIRELKDIVNNMVDQLRIFASEVTRVSKEVGTEGKLGGQAVVKGVAGTWWELTNNVNIMAANLTNQVRSIAEVTKAVALGDLSKKIEVESGGEILELKDIVNGMVDQLRIFASEVTRVSKEVGTEGKLGGQAVVKGVGGVWLEITSNVNTMASNLTTQVRAFAQISAAAAENDFSRLITVEAQGEMDALKTKINQMVSSLRDAMQKHRQAKETAEMANRSKSEFLANMSHEIRTPMNGIIGMTALTLETELTRQQRENLMIVSSLANTLLTIIDDILDISKIEAGRMTMETIPFSMRSSVFSVLKTLAVKANQKKLDLIYNVDKGIPDHLIGDPLRLRQVITNLIGNAVKFTNQGEVALEARVIDMQNNFATLQFCIADTGIGIHADKLQIIFDTFCQADGSTTREYGGTGLGLSICKHLVELMGGQVWVESNYGRGSQFYFTMKLQLHHVEERDVMDKMVRFRGRRILFVDSLQDTSGLVNKVEKLGLEVYRVSNVVEATELANKYSARAKHTPYFDTVIIDKMAQAGKIRDIMPLRYTPLVIVSPEAHMLNMKLCIDLGITGYINSPQTLAELMEVLLPALESHVALPSDSSKTMPLRILLAEDNMVNQKLALRILQKFGHNVTTVSNGKFAVEKFQNEPFDMILMDVQMPVMGGFEATQRIRQLEQESGTESHIPIIALTAHAMIGDREKCLASGMDEYVTKPLRLPELIAAIKKFAPQSVHVPLDQTLSSSSKTSQHR</sequence>
<dbReference type="SMART" id="SM00304">
    <property type="entry name" value="HAMP"/>
    <property type="match status" value="13"/>
</dbReference>
<evidence type="ECO:0000259" key="15">
    <source>
        <dbReference type="PROSITE" id="PS50885"/>
    </source>
</evidence>
<dbReference type="InterPro" id="IPR005467">
    <property type="entry name" value="His_kinase_dom"/>
</dbReference>
<evidence type="ECO:0000256" key="12">
    <source>
        <dbReference type="SAM" id="MobiDB-lite"/>
    </source>
</evidence>
<evidence type="ECO:0000313" key="16">
    <source>
        <dbReference type="EMBL" id="CDS14433.1"/>
    </source>
</evidence>
<evidence type="ECO:0000256" key="11">
    <source>
        <dbReference type="SAM" id="Coils"/>
    </source>
</evidence>
<dbReference type="FunFam" id="3.30.565.10:FF:000010">
    <property type="entry name" value="Sensor histidine kinase RcsC"/>
    <property type="match status" value="1"/>
</dbReference>
<keyword evidence="7" id="KW-0418">Kinase</keyword>
<evidence type="ECO:0000256" key="5">
    <source>
        <dbReference type="ARBA" id="ARBA00022737"/>
    </source>
</evidence>